<accession>V4HDJ5</accession>
<reference evidence="2 3" key="1">
    <citation type="submission" date="2013-07" db="EMBL/GenBank/DDBJ databases">
        <title>Draft genome sequence of Pseudoalteromonas luteoviolacea 2ta16.</title>
        <authorList>
            <person name="Allen E.E."/>
            <person name="Azam F."/>
            <person name="Podell S."/>
        </authorList>
    </citation>
    <scope>NUCLEOTIDE SEQUENCE [LARGE SCALE GENOMIC DNA]</scope>
    <source>
        <strain evidence="2 3">2ta16</strain>
    </source>
</reference>
<keyword evidence="1" id="KW-0732">Signal</keyword>
<evidence type="ECO:0000313" key="2">
    <source>
        <dbReference type="EMBL" id="ESP95526.1"/>
    </source>
</evidence>
<proteinExistence type="predicted"/>
<dbReference type="GeneID" id="29920798"/>
<evidence type="ECO:0000313" key="3">
    <source>
        <dbReference type="Proteomes" id="UP000017820"/>
    </source>
</evidence>
<feature type="chain" id="PRO_5004718939" description="Avidin family" evidence="1">
    <location>
        <begin position="22"/>
        <end position="127"/>
    </location>
</feature>
<dbReference type="AlphaFoldDB" id="V4HDJ5"/>
<dbReference type="PATRIC" id="fig|1353533.3.peg.167"/>
<feature type="signal peptide" evidence="1">
    <location>
        <begin position="1"/>
        <end position="21"/>
    </location>
</feature>
<dbReference type="RefSeq" id="WP_023397139.1">
    <property type="nucleotide sequence ID" value="NZ_AUSV01000002.1"/>
</dbReference>
<dbReference type="Proteomes" id="UP000017820">
    <property type="component" value="Unassembled WGS sequence"/>
</dbReference>
<evidence type="ECO:0000256" key="1">
    <source>
        <dbReference type="SAM" id="SignalP"/>
    </source>
</evidence>
<organism evidence="2 3">
    <name type="scientific">Pseudoalteromonas luteoviolacea (strain 2ta16)</name>
    <dbReference type="NCBI Taxonomy" id="1353533"/>
    <lineage>
        <taxon>Bacteria</taxon>
        <taxon>Pseudomonadati</taxon>
        <taxon>Pseudomonadota</taxon>
        <taxon>Gammaproteobacteria</taxon>
        <taxon>Alteromonadales</taxon>
        <taxon>Pseudoalteromonadaceae</taxon>
        <taxon>Pseudoalteromonas</taxon>
    </lineage>
</organism>
<gene>
    <name evidence="2" type="ORF">PL2TA16_02270</name>
</gene>
<evidence type="ECO:0008006" key="4">
    <source>
        <dbReference type="Google" id="ProtNLM"/>
    </source>
</evidence>
<comment type="caution">
    <text evidence="2">The sequence shown here is derived from an EMBL/GenBank/DDBJ whole genome shotgun (WGS) entry which is preliminary data.</text>
</comment>
<dbReference type="EMBL" id="AUSV01000002">
    <property type="protein sequence ID" value="ESP95526.1"/>
    <property type="molecule type" value="Genomic_DNA"/>
</dbReference>
<sequence length="127" mass="13455">MIHKVSTLAALFLGATLSFNAAATKTHYCFGKVSNVHLTKNGSVSASFSGIGSTPLSVTNSVVCSLQGGSDGHTSEYCHAMYSALLLGLSTQNTVTMWFKNNESSCPTGDWTSLVSKGLYHFRIVKA</sequence>
<protein>
    <recommendedName>
        <fullName evidence="4">Avidin family</fullName>
    </recommendedName>
</protein>
<name>V4HDJ5_PSEL2</name>